<evidence type="ECO:0000313" key="2">
    <source>
        <dbReference type="Proteomes" id="UP000708208"/>
    </source>
</evidence>
<evidence type="ECO:0000313" key="1">
    <source>
        <dbReference type="EMBL" id="CAG7721326.1"/>
    </source>
</evidence>
<reference evidence="1" key="1">
    <citation type="submission" date="2021-06" db="EMBL/GenBank/DDBJ databases">
        <authorList>
            <person name="Hodson N. C."/>
            <person name="Mongue J. A."/>
            <person name="Jaron S. K."/>
        </authorList>
    </citation>
    <scope>NUCLEOTIDE SEQUENCE</scope>
</reference>
<accession>A0A8J2JJB1</accession>
<organism evidence="1 2">
    <name type="scientific">Allacma fusca</name>
    <dbReference type="NCBI Taxonomy" id="39272"/>
    <lineage>
        <taxon>Eukaryota</taxon>
        <taxon>Metazoa</taxon>
        <taxon>Ecdysozoa</taxon>
        <taxon>Arthropoda</taxon>
        <taxon>Hexapoda</taxon>
        <taxon>Collembola</taxon>
        <taxon>Symphypleona</taxon>
        <taxon>Sminthuridae</taxon>
        <taxon>Allacma</taxon>
    </lineage>
</organism>
<comment type="caution">
    <text evidence="1">The sequence shown here is derived from an EMBL/GenBank/DDBJ whole genome shotgun (WGS) entry which is preliminary data.</text>
</comment>
<proteinExistence type="predicted"/>
<keyword evidence="2" id="KW-1185">Reference proteome</keyword>
<protein>
    <submittedName>
        <fullName evidence="1">Uncharacterized protein</fullName>
    </submittedName>
</protein>
<dbReference type="EMBL" id="CAJVCH010078539">
    <property type="protein sequence ID" value="CAG7721326.1"/>
    <property type="molecule type" value="Genomic_DNA"/>
</dbReference>
<dbReference type="Proteomes" id="UP000708208">
    <property type="component" value="Unassembled WGS sequence"/>
</dbReference>
<dbReference type="AlphaFoldDB" id="A0A8J2JJB1"/>
<sequence length="57" mass="6703">ETEETRLLFGRTLKTVWRKCDWNGYGEKKLFQKERMSKTAEEMKSVGYLCLVSLGRA</sequence>
<feature type="non-terminal residue" evidence="1">
    <location>
        <position position="1"/>
    </location>
</feature>
<gene>
    <name evidence="1" type="ORF">AFUS01_LOCUS10548</name>
</gene>
<name>A0A8J2JJB1_9HEXA</name>